<evidence type="ECO:0000313" key="4">
    <source>
        <dbReference type="Proteomes" id="UP001141259"/>
    </source>
</evidence>
<organism evidence="3 4">
    <name type="scientific">Umezawaea endophytica</name>
    <dbReference type="NCBI Taxonomy" id="1654476"/>
    <lineage>
        <taxon>Bacteria</taxon>
        <taxon>Bacillati</taxon>
        <taxon>Actinomycetota</taxon>
        <taxon>Actinomycetes</taxon>
        <taxon>Pseudonocardiales</taxon>
        <taxon>Pseudonocardiaceae</taxon>
        <taxon>Umezawaea</taxon>
    </lineage>
</organism>
<accession>A0A9X2VMY7</accession>
<dbReference type="AlphaFoldDB" id="A0A9X2VMY7"/>
<dbReference type="RefSeq" id="WP_259623700.1">
    <property type="nucleotide sequence ID" value="NZ_JANYMP010000006.1"/>
</dbReference>
<dbReference type="EMBL" id="JANYMP010000006">
    <property type="protein sequence ID" value="MCS7478193.1"/>
    <property type="molecule type" value="Genomic_DNA"/>
</dbReference>
<keyword evidence="4" id="KW-1185">Reference proteome</keyword>
<gene>
    <name evidence="3" type="ORF">NZH93_15140</name>
</gene>
<protein>
    <submittedName>
        <fullName evidence="3">Helix-turn-helix domain-containing protein</fullName>
    </submittedName>
</protein>
<feature type="region of interest" description="Disordered" evidence="1">
    <location>
        <begin position="1"/>
        <end position="20"/>
    </location>
</feature>
<proteinExistence type="predicted"/>
<dbReference type="Pfam" id="PF13560">
    <property type="entry name" value="HTH_31"/>
    <property type="match status" value="1"/>
</dbReference>
<dbReference type="Proteomes" id="UP001141259">
    <property type="component" value="Unassembled WGS sequence"/>
</dbReference>
<evidence type="ECO:0000259" key="2">
    <source>
        <dbReference type="Pfam" id="PF19054"/>
    </source>
</evidence>
<evidence type="ECO:0000256" key="1">
    <source>
        <dbReference type="SAM" id="MobiDB-lite"/>
    </source>
</evidence>
<evidence type="ECO:0000313" key="3">
    <source>
        <dbReference type="EMBL" id="MCS7478193.1"/>
    </source>
</evidence>
<reference evidence="3" key="1">
    <citation type="submission" date="2022-08" db="EMBL/GenBank/DDBJ databases">
        <authorList>
            <person name="Tistechok S."/>
            <person name="Samborskyy M."/>
            <person name="Roman I."/>
        </authorList>
    </citation>
    <scope>NUCLEOTIDE SEQUENCE</scope>
    <source>
        <strain evidence="3">DSM 103496</strain>
    </source>
</reference>
<dbReference type="Pfam" id="PF19054">
    <property type="entry name" value="DUF5753"/>
    <property type="match status" value="1"/>
</dbReference>
<sequence>MTPDNETKQQRTTTAQSRELGAELKAARRRAGLRGTRVTAELDWSTAKLSKLEKGWRGTSEWEIGVLLGKCGTDKPTRDRIMRLMREHHTGHFLRSHSDEPADVLLSLNLHERLATSLTCYEPLGIPALLQSEDYARALLFSATHPPVTVEPAVRRRMDRQGVLSGDHVDGFAFYIHEAALHLWVGDRATMSGQAERLVHLSTHSKLTFRVIPTSAGNHPALHHASTVLTFRNGLKPLAYGQSDVNTAFVEDEQAIKSHLAKHVALSALALDSTESRKVLTEWANDHSRPNEDLQAS</sequence>
<dbReference type="InterPro" id="IPR043917">
    <property type="entry name" value="DUF5753"/>
</dbReference>
<name>A0A9X2VMY7_9PSEU</name>
<feature type="domain" description="DUF5753" evidence="2">
    <location>
        <begin position="111"/>
        <end position="282"/>
    </location>
</feature>
<comment type="caution">
    <text evidence="3">The sequence shown here is derived from an EMBL/GenBank/DDBJ whole genome shotgun (WGS) entry which is preliminary data.</text>
</comment>